<gene>
    <name evidence="7" type="ORF">M8C21_033951</name>
</gene>
<evidence type="ECO:0000256" key="1">
    <source>
        <dbReference type="ARBA" id="ARBA00022723"/>
    </source>
</evidence>
<evidence type="ECO:0000256" key="3">
    <source>
        <dbReference type="ARBA" id="ARBA00022833"/>
    </source>
</evidence>
<protein>
    <recommendedName>
        <fullName evidence="6">SP-RING-type domain-containing protein</fullName>
    </recommendedName>
</protein>
<dbReference type="GO" id="GO:0061665">
    <property type="term" value="F:SUMO ligase activity"/>
    <property type="evidence" value="ECO:0007669"/>
    <property type="project" value="TreeGrafter"/>
</dbReference>
<keyword evidence="1" id="KW-0479">Metal-binding</keyword>
<keyword evidence="8" id="KW-1185">Reference proteome</keyword>
<sequence>MAGVVINPVQAPGSVTAPGRSPAPSQVNTARISKAVDQLLAYVYGGSGLKSGSTEFCRTCKELSRGIDYAVGNNEIPDRASELPYLMKQVCHWTNDTEVLAAVMMLMISMKGACRNGWFGEKENEELNTLWTKIATSFCSVGDMNSAESTVNESISTVLSRFYPRMKMGGILAFIEAMPGYGAFVKDFHISKNAKSPHEEVYLFVAQTDNTETSSCITSPQLVNFLLNGKAVNRRTGIYKEPGPQIPTPVTDIVKYGTNLLQAVGQFNGKYIIVVALMSMITNPSSPVLPDYMLPVAAASDLDNDIVEGPSRISLNCPISFKRITTPVKGHLCKHRQCFDFDNYVDINSRRPSWRCPHCSQSVCFTDIRIDQVLKEVSVSISHVTISADGSWEAVNECDDHVDKQQDKSLLNQQSNPTSDMGGDIMDLTNGDNDIDTSNSHQESEKKPSLAQLQNQPNPSGQIPSHLNMNHAYTNGTSDTRFTNCQGQTITSGFNNMQLPTHATGTSSTVMSPNFQGQSQSQAEFSSYSMQYQQQNMNSMSNGYVQRYTSNTTPTRYVTRTPVAVQGLSAQTPAGMVSGDRQQQYSRFFMDQNQVMRTIAVSNSSMAENMGSQNWVHHGLSNVSSQPAQQFGAHSGPFHQSSSHHFNPYQHQSVNHMMLNSAQSPFVGTTIGQVSNQQAHHYVDPMSGSISSQQAHHYVDPMSGSISNQQAHHHVDLTTGSISNHGFISNQQAHHHVAPMTGSISNQQAHHYANGAASQAFQPGGWTPPTPAPLQTSLSAMPVISVDEQRGLGQARTQEGSALANAVPDQNWRPSVRMRGSLSGQAYSEAFSQSVVHPRQPIQAASPPVLNMPRPFLPPHLQVLVANSLNAHGFHEGAGGSALGGSGDAGVLP</sequence>
<keyword evidence="3" id="KW-0862">Zinc</keyword>
<feature type="compositionally biased region" description="Polar residues" evidence="5">
    <location>
        <begin position="451"/>
        <end position="475"/>
    </location>
</feature>
<accession>A0AAD5G3X4</accession>
<name>A0AAD5G3X4_AMBAR</name>
<proteinExistence type="predicted"/>
<dbReference type="PROSITE" id="PS51044">
    <property type="entry name" value="ZF_SP_RING"/>
    <property type="match status" value="1"/>
</dbReference>
<dbReference type="GO" id="GO:0000785">
    <property type="term" value="C:chromatin"/>
    <property type="evidence" value="ECO:0007669"/>
    <property type="project" value="TreeGrafter"/>
</dbReference>
<keyword evidence="2 4" id="KW-0863">Zinc-finger</keyword>
<organism evidence="7 8">
    <name type="scientific">Ambrosia artemisiifolia</name>
    <name type="common">Common ragweed</name>
    <dbReference type="NCBI Taxonomy" id="4212"/>
    <lineage>
        <taxon>Eukaryota</taxon>
        <taxon>Viridiplantae</taxon>
        <taxon>Streptophyta</taxon>
        <taxon>Embryophyta</taxon>
        <taxon>Tracheophyta</taxon>
        <taxon>Spermatophyta</taxon>
        <taxon>Magnoliopsida</taxon>
        <taxon>eudicotyledons</taxon>
        <taxon>Gunneridae</taxon>
        <taxon>Pentapetalae</taxon>
        <taxon>asterids</taxon>
        <taxon>campanulids</taxon>
        <taxon>Asterales</taxon>
        <taxon>Asteraceae</taxon>
        <taxon>Asteroideae</taxon>
        <taxon>Heliantheae alliance</taxon>
        <taxon>Heliantheae</taxon>
        <taxon>Ambrosia</taxon>
    </lineage>
</organism>
<dbReference type="Gene3D" id="3.30.40.10">
    <property type="entry name" value="Zinc/RING finger domain, C3HC4 (zinc finger)"/>
    <property type="match status" value="1"/>
</dbReference>
<dbReference type="GO" id="GO:0016925">
    <property type="term" value="P:protein sumoylation"/>
    <property type="evidence" value="ECO:0007669"/>
    <property type="project" value="TreeGrafter"/>
</dbReference>
<feature type="region of interest" description="Disordered" evidence="5">
    <location>
        <begin position="407"/>
        <end position="475"/>
    </location>
</feature>
<dbReference type="PANTHER" id="PTHR10782">
    <property type="entry name" value="ZINC FINGER MIZ DOMAIN-CONTAINING PROTEIN"/>
    <property type="match status" value="1"/>
</dbReference>
<dbReference type="EMBL" id="JAMZMK010011574">
    <property type="protein sequence ID" value="KAI7726733.1"/>
    <property type="molecule type" value="Genomic_DNA"/>
</dbReference>
<dbReference type="PANTHER" id="PTHR10782:SF4">
    <property type="entry name" value="TONALLI, ISOFORM E"/>
    <property type="match status" value="1"/>
</dbReference>
<feature type="domain" description="SP-RING-type" evidence="6">
    <location>
        <begin position="302"/>
        <end position="383"/>
    </location>
</feature>
<dbReference type="GO" id="GO:0008270">
    <property type="term" value="F:zinc ion binding"/>
    <property type="evidence" value="ECO:0007669"/>
    <property type="project" value="UniProtKB-KW"/>
</dbReference>
<dbReference type="InterPro" id="IPR013083">
    <property type="entry name" value="Znf_RING/FYVE/PHD"/>
</dbReference>
<feature type="compositionally biased region" description="Polar residues" evidence="5">
    <location>
        <begin position="430"/>
        <end position="441"/>
    </location>
</feature>
<evidence type="ECO:0000256" key="4">
    <source>
        <dbReference type="PROSITE-ProRule" id="PRU00452"/>
    </source>
</evidence>
<evidence type="ECO:0000313" key="8">
    <source>
        <dbReference type="Proteomes" id="UP001206925"/>
    </source>
</evidence>
<evidence type="ECO:0000256" key="2">
    <source>
        <dbReference type="ARBA" id="ARBA00022771"/>
    </source>
</evidence>
<evidence type="ECO:0000259" key="6">
    <source>
        <dbReference type="PROSITE" id="PS51044"/>
    </source>
</evidence>
<evidence type="ECO:0000313" key="7">
    <source>
        <dbReference type="EMBL" id="KAI7726733.1"/>
    </source>
</evidence>
<dbReference type="InterPro" id="IPR004181">
    <property type="entry name" value="Znf_MIZ"/>
</dbReference>
<dbReference type="AlphaFoldDB" id="A0AAD5G3X4"/>
<dbReference type="Proteomes" id="UP001206925">
    <property type="component" value="Unassembled WGS sequence"/>
</dbReference>
<reference evidence="7" key="1">
    <citation type="submission" date="2022-06" db="EMBL/GenBank/DDBJ databases">
        <title>Uncovering the hologenomic basis of an extraordinary plant invasion.</title>
        <authorList>
            <person name="Bieker V.C."/>
            <person name="Martin M.D."/>
            <person name="Gilbert T."/>
            <person name="Hodgins K."/>
            <person name="Battlay P."/>
            <person name="Petersen B."/>
            <person name="Wilson J."/>
        </authorList>
    </citation>
    <scope>NUCLEOTIDE SEQUENCE</scope>
    <source>
        <strain evidence="7">AA19_3_7</strain>
        <tissue evidence="7">Leaf</tissue>
    </source>
</reference>
<dbReference type="Pfam" id="PF02891">
    <property type="entry name" value="zf-MIZ"/>
    <property type="match status" value="1"/>
</dbReference>
<dbReference type="CDD" id="cd16650">
    <property type="entry name" value="SP-RING_PIAS-like"/>
    <property type="match status" value="1"/>
</dbReference>
<comment type="caution">
    <text evidence="7">The sequence shown here is derived from an EMBL/GenBank/DDBJ whole genome shotgun (WGS) entry which is preliminary data.</text>
</comment>
<evidence type="ECO:0000256" key="5">
    <source>
        <dbReference type="SAM" id="MobiDB-lite"/>
    </source>
</evidence>
<feature type="compositionally biased region" description="Polar residues" evidence="5">
    <location>
        <begin position="408"/>
        <end position="419"/>
    </location>
</feature>